<feature type="signal peptide" evidence="1">
    <location>
        <begin position="1"/>
        <end position="30"/>
    </location>
</feature>
<sequence>MRPSKRILRPWRALLAACALILVAAPQAGAGPKEDRFRITDELGQGQIEELITVGIDGRTIGVLHVTKDEPTAELSVKVPPGRTLRYELCGFLIVETPEGGRQQHPVNHTGTIQNAAGRELRAFNSNNEIFYLQDGSPGDGDAAQTVIGGAGQCAQPVALQDGIRAGTPPAA</sequence>
<accession>A0ABU1JW99</accession>
<evidence type="ECO:0000313" key="3">
    <source>
        <dbReference type="Proteomes" id="UP001262410"/>
    </source>
</evidence>
<dbReference type="EMBL" id="JAVDPW010000010">
    <property type="protein sequence ID" value="MDR6292899.1"/>
    <property type="molecule type" value="Genomic_DNA"/>
</dbReference>
<proteinExistence type="predicted"/>
<organism evidence="2 3">
    <name type="scientific">Inquilinus ginsengisoli</name>
    <dbReference type="NCBI Taxonomy" id="363840"/>
    <lineage>
        <taxon>Bacteria</taxon>
        <taxon>Pseudomonadati</taxon>
        <taxon>Pseudomonadota</taxon>
        <taxon>Alphaproteobacteria</taxon>
        <taxon>Rhodospirillales</taxon>
        <taxon>Rhodospirillaceae</taxon>
        <taxon>Inquilinus</taxon>
    </lineage>
</organism>
<evidence type="ECO:0000313" key="2">
    <source>
        <dbReference type="EMBL" id="MDR6292899.1"/>
    </source>
</evidence>
<name>A0ABU1JW99_9PROT</name>
<feature type="chain" id="PRO_5047021934" evidence="1">
    <location>
        <begin position="31"/>
        <end position="172"/>
    </location>
</feature>
<evidence type="ECO:0000256" key="1">
    <source>
        <dbReference type="SAM" id="SignalP"/>
    </source>
</evidence>
<keyword evidence="3" id="KW-1185">Reference proteome</keyword>
<reference evidence="2 3" key="1">
    <citation type="submission" date="2023-07" db="EMBL/GenBank/DDBJ databases">
        <title>Sorghum-associated microbial communities from plants grown in Nebraska, USA.</title>
        <authorList>
            <person name="Schachtman D."/>
        </authorList>
    </citation>
    <scope>NUCLEOTIDE SEQUENCE [LARGE SCALE GENOMIC DNA]</scope>
    <source>
        <strain evidence="2 3">584</strain>
    </source>
</reference>
<gene>
    <name evidence="2" type="ORF">E9232_005444</name>
</gene>
<protein>
    <submittedName>
        <fullName evidence="2">Uncharacterized protein</fullName>
    </submittedName>
</protein>
<keyword evidence="1" id="KW-0732">Signal</keyword>
<comment type="caution">
    <text evidence="2">The sequence shown here is derived from an EMBL/GenBank/DDBJ whole genome shotgun (WGS) entry which is preliminary data.</text>
</comment>
<dbReference type="Proteomes" id="UP001262410">
    <property type="component" value="Unassembled WGS sequence"/>
</dbReference>
<dbReference type="RefSeq" id="WP_309799403.1">
    <property type="nucleotide sequence ID" value="NZ_JAVDPW010000010.1"/>
</dbReference>